<evidence type="ECO:0000313" key="1">
    <source>
        <dbReference type="EMBL" id="ATG86518.1"/>
    </source>
</evidence>
<dbReference type="GeneID" id="63209496"/>
<dbReference type="RefSeq" id="YP_010012945.1">
    <property type="nucleotide sequence ID" value="NC_053507.1"/>
</dbReference>
<keyword evidence="2" id="KW-1185">Reference proteome</keyword>
<organism evidence="1 2">
    <name type="scientific">Mycobacterium phage Finemlucis</name>
    <dbReference type="NCBI Taxonomy" id="2015844"/>
    <lineage>
        <taxon>Viruses</taxon>
        <taxon>Duplodnaviria</taxon>
        <taxon>Heunggongvirae</taxon>
        <taxon>Uroviricota</taxon>
        <taxon>Caudoviricetes</taxon>
        <taxon>Vilmaviridae</taxon>
        <taxon>Lclasvirinae</taxon>
        <taxon>Faithunavirus</taxon>
        <taxon>Faithunavirus finemlucis</taxon>
    </lineage>
</organism>
<sequence length="224" mass="25060">MKRCGKCGDDKPLSEFNRNRAKSDGYQSRCRSCQRSGERSHYASNESRKERLRFSKFRARAAARACLYKFLGEHPCVDCGESDRVVLDLDHVRGVKEHDVSHMVARGFSVPKIEAEVAKCEVRCANCHRRVTAKRSGDWYRATGILDHSPLGKILTSSRDYPASRRAAPRLVHRLNGRRQCGNVVSRLGAVSPYSPHSEGARLVVQRIPNPQVAGSTPVLVAFD</sequence>
<proteinExistence type="predicted"/>
<evidence type="ECO:0008006" key="3">
    <source>
        <dbReference type="Google" id="ProtNLM"/>
    </source>
</evidence>
<dbReference type="KEGG" id="vg:63209496"/>
<dbReference type="Proteomes" id="UP000231431">
    <property type="component" value="Segment"/>
</dbReference>
<dbReference type="EMBL" id="MF185728">
    <property type="protein sequence ID" value="ATG86518.1"/>
    <property type="molecule type" value="Genomic_DNA"/>
</dbReference>
<gene>
    <name evidence="1" type="primary">109</name>
    <name evidence="1" type="ORF">SEA_FINEMLUCIS_109</name>
</gene>
<protein>
    <recommendedName>
        <fullName evidence="3">HNH endonuclease</fullName>
    </recommendedName>
</protein>
<name>A0A291IA02_9CAUD</name>
<evidence type="ECO:0000313" key="2">
    <source>
        <dbReference type="Proteomes" id="UP000231431"/>
    </source>
</evidence>
<accession>A0A291IA02</accession>
<reference evidence="1 2" key="1">
    <citation type="submission" date="2017-06" db="EMBL/GenBank/DDBJ databases">
        <authorList>
            <person name="Herren C.D."/>
            <person name="Smith-Caldas M."/>
            <person name="Curl A.K."/>
            <person name="Carbajal J.A."/>
            <person name="Thornton M."/>
            <person name="Klein S."/>
            <person name="Atkinson C.A."/>
            <person name="Brown D."/>
            <person name="Clarkston C."/>
            <person name="Cox V.G."/>
            <person name="Helms T.L."/>
            <person name="Johnson B.M."/>
            <person name="Mosqueda S.M."/>
            <person name="Nichols J.M."/>
            <person name="Rafter T.E."/>
            <person name="Smith J.L."/>
            <person name="Snow J.A."/>
            <person name="Trosper K.M."/>
            <person name="Waner K.N."/>
            <person name="Zych M.G."/>
            <person name="Anderson M.S."/>
            <person name="Chang A.W."/>
            <person name="Martinez A.C."/>
            <person name="Vars S.J."/>
            <person name="Wagner K.E."/>
            <person name="Wiebe P.L."/>
            <person name="Williams T."/>
            <person name="Yanez C.P."/>
            <person name="Stoner T.H."/>
            <person name="Garlena R.A."/>
            <person name="Russell D.A."/>
            <person name="Pope W.H."/>
            <person name="Jacobs-Sera D."/>
            <person name="Hatfull G.F."/>
        </authorList>
    </citation>
    <scope>NUCLEOTIDE SEQUENCE [LARGE SCALE GENOMIC DNA]</scope>
</reference>